<dbReference type="Pfam" id="PF00339">
    <property type="entry name" value="Arrestin_N"/>
    <property type="match status" value="1"/>
</dbReference>
<keyword evidence="2" id="KW-0716">Sensory transduction</keyword>
<evidence type="ECO:0000256" key="1">
    <source>
        <dbReference type="ARBA" id="ARBA00005298"/>
    </source>
</evidence>
<proteinExistence type="inferred from homology"/>
<feature type="domain" description="Arrestin C-terminal-like" evidence="3">
    <location>
        <begin position="178"/>
        <end position="310"/>
    </location>
</feature>
<protein>
    <recommendedName>
        <fullName evidence="3">Arrestin C-terminal-like domain-containing protein</fullName>
    </recommendedName>
</protein>
<keyword evidence="5" id="KW-1185">Reference proteome</keyword>
<evidence type="ECO:0000313" key="4">
    <source>
        <dbReference type="EMBL" id="KAK7873420.1"/>
    </source>
</evidence>
<dbReference type="AlphaFoldDB" id="A0AAN9ZHH5"/>
<organism evidence="4 5">
    <name type="scientific">Gryllus longicercus</name>
    <dbReference type="NCBI Taxonomy" id="2509291"/>
    <lineage>
        <taxon>Eukaryota</taxon>
        <taxon>Metazoa</taxon>
        <taxon>Ecdysozoa</taxon>
        <taxon>Arthropoda</taxon>
        <taxon>Hexapoda</taxon>
        <taxon>Insecta</taxon>
        <taxon>Pterygota</taxon>
        <taxon>Neoptera</taxon>
        <taxon>Polyneoptera</taxon>
        <taxon>Orthoptera</taxon>
        <taxon>Ensifera</taxon>
        <taxon>Gryllidea</taxon>
        <taxon>Grylloidea</taxon>
        <taxon>Gryllidae</taxon>
        <taxon>Gryllinae</taxon>
        <taxon>Gryllus</taxon>
    </lineage>
</organism>
<dbReference type="Pfam" id="PF02752">
    <property type="entry name" value="Arrestin_C"/>
    <property type="match status" value="1"/>
</dbReference>
<gene>
    <name evidence="4" type="ORF">R5R35_000208</name>
</gene>
<dbReference type="GO" id="GO:0015031">
    <property type="term" value="P:protein transport"/>
    <property type="evidence" value="ECO:0007669"/>
    <property type="project" value="TreeGrafter"/>
</dbReference>
<dbReference type="Gene3D" id="2.60.40.640">
    <property type="match status" value="2"/>
</dbReference>
<name>A0AAN9ZHH5_9ORTH</name>
<evidence type="ECO:0000313" key="5">
    <source>
        <dbReference type="Proteomes" id="UP001378592"/>
    </source>
</evidence>
<dbReference type="InterPro" id="IPR011022">
    <property type="entry name" value="Arrestin_C-like"/>
</dbReference>
<dbReference type="SMART" id="SM01017">
    <property type="entry name" value="Arrestin_C"/>
    <property type="match status" value="1"/>
</dbReference>
<evidence type="ECO:0000256" key="2">
    <source>
        <dbReference type="ARBA" id="ARBA00022606"/>
    </source>
</evidence>
<comment type="caution">
    <text evidence="4">The sequence shown here is derived from an EMBL/GenBank/DDBJ whole genome shotgun (WGS) entry which is preliminary data.</text>
</comment>
<dbReference type="SUPFAM" id="SSF81296">
    <property type="entry name" value="E set domains"/>
    <property type="match status" value="2"/>
</dbReference>
<dbReference type="InterPro" id="IPR014752">
    <property type="entry name" value="Arrestin-like_C"/>
</dbReference>
<dbReference type="Proteomes" id="UP001378592">
    <property type="component" value="Unassembled WGS sequence"/>
</dbReference>
<accession>A0AAN9ZHH5</accession>
<sequence length="375" mass="41941">MSGMQSFQINFDNPQCTYFGGEMVTGRLHIRLERSTRTRGIELKFRGEARVYWEKKIKEKDEEGNSLMSIEEHTSHELYFDTPFYVLGGPSSDILLQPGEHIYNFNMQLPSVLPSSFEGKLGYIRYTLLATLIQDVHANMVAKSAFTVLCPLDLNREQNVKNPVMISDDKFLCCCCCKSGPITCALSLPATGFAPGQEIPFSLEVENYSNSTVRSIHFSLIKNVSFTVTRPKKETETESTKVVQMVLNGVASNDKYSWTERLEVPSLPPSYLKHCTIIDIAYSLEVEVKISGLHKNMFIRVPIVIGTVPLATQASNSSGGRPEQFIPAAVPTAPPAYEDCMLGAVNIQERGDVQNLQGNLKFAPRYPVYRTQMPC</sequence>
<evidence type="ECO:0000259" key="3">
    <source>
        <dbReference type="SMART" id="SM01017"/>
    </source>
</evidence>
<dbReference type="PANTHER" id="PTHR11188">
    <property type="entry name" value="ARRESTIN DOMAIN CONTAINING PROTEIN"/>
    <property type="match status" value="1"/>
</dbReference>
<dbReference type="GO" id="GO:0005737">
    <property type="term" value="C:cytoplasm"/>
    <property type="evidence" value="ECO:0007669"/>
    <property type="project" value="TreeGrafter"/>
</dbReference>
<dbReference type="PANTHER" id="PTHR11188:SF176">
    <property type="entry name" value="ARRESTIN DOMAIN-CONTAINING PROTEIN 1"/>
    <property type="match status" value="1"/>
</dbReference>
<dbReference type="InterPro" id="IPR014756">
    <property type="entry name" value="Ig_E-set"/>
</dbReference>
<comment type="similarity">
    <text evidence="1">Belongs to the arrestin family.</text>
</comment>
<reference evidence="4 5" key="1">
    <citation type="submission" date="2024-03" db="EMBL/GenBank/DDBJ databases">
        <title>The genome assembly and annotation of the cricket Gryllus longicercus Weissman &amp; Gray.</title>
        <authorList>
            <person name="Szrajer S."/>
            <person name="Gray D."/>
            <person name="Ylla G."/>
        </authorList>
    </citation>
    <scope>NUCLEOTIDE SEQUENCE [LARGE SCALE GENOMIC DNA]</scope>
    <source>
        <strain evidence="4">DAG 2021-001</strain>
        <tissue evidence="4">Whole body minus gut</tissue>
    </source>
</reference>
<dbReference type="InterPro" id="IPR011021">
    <property type="entry name" value="Arrestin-like_N"/>
</dbReference>
<dbReference type="EMBL" id="JAZDUA010000014">
    <property type="protein sequence ID" value="KAK7873420.1"/>
    <property type="molecule type" value="Genomic_DNA"/>
</dbReference>
<dbReference type="InterPro" id="IPR050357">
    <property type="entry name" value="Arrestin_domain-protein"/>
</dbReference>